<dbReference type="GO" id="GO:0005886">
    <property type="term" value="C:plasma membrane"/>
    <property type="evidence" value="ECO:0007669"/>
    <property type="project" value="UniProtKB-SubCell"/>
</dbReference>
<evidence type="ECO:0000256" key="10">
    <source>
        <dbReference type="ARBA" id="ARBA00023180"/>
    </source>
</evidence>
<evidence type="ECO:0000256" key="11">
    <source>
        <dbReference type="ARBA" id="ARBA00023224"/>
    </source>
</evidence>
<dbReference type="Gene3D" id="1.20.1070.10">
    <property type="entry name" value="Rhodopsin 7-helix transmembrane proteins"/>
    <property type="match status" value="1"/>
</dbReference>
<evidence type="ECO:0000256" key="6">
    <source>
        <dbReference type="ARBA" id="ARBA00023040"/>
    </source>
</evidence>
<dbReference type="GO" id="GO:0010972">
    <property type="term" value="P:negative regulation of G2/M transition of mitotic cell cycle"/>
    <property type="evidence" value="ECO:0007669"/>
    <property type="project" value="TreeGrafter"/>
</dbReference>
<feature type="transmembrane region" description="Helical" evidence="13">
    <location>
        <begin position="243"/>
        <end position="268"/>
    </location>
</feature>
<keyword evidence="10" id="KW-0325">Glycoprotein</keyword>
<feature type="transmembrane region" description="Helical" evidence="13">
    <location>
        <begin position="67"/>
        <end position="90"/>
    </location>
</feature>
<dbReference type="Pfam" id="PF00001">
    <property type="entry name" value="7tm_1"/>
    <property type="match status" value="1"/>
</dbReference>
<dbReference type="PANTHER" id="PTHR24234:SF7">
    <property type="entry name" value="G-PROTEIN COUPLED RECEPTOR 132-RELATED"/>
    <property type="match status" value="1"/>
</dbReference>
<dbReference type="InterPro" id="IPR017452">
    <property type="entry name" value="GPCR_Rhodpsn_7TM"/>
</dbReference>
<evidence type="ECO:0000256" key="2">
    <source>
        <dbReference type="ARBA" id="ARBA00010663"/>
    </source>
</evidence>
<proteinExistence type="inferred from homology"/>
<feature type="transmembrane region" description="Helical" evidence="13">
    <location>
        <begin position="148"/>
        <end position="170"/>
    </location>
</feature>
<comment type="subcellular location">
    <subcellularLocation>
        <location evidence="1">Cell membrane</location>
        <topology evidence="1">Multi-pass membrane protein</topology>
    </subcellularLocation>
</comment>
<dbReference type="PANTHER" id="PTHR24234">
    <property type="entry name" value="LYSOPHOSPHATIDIC ACID RECEPTOR 5/SPHINGOSYLPHOSPHORYLCHOLINE RECEPTOR"/>
    <property type="match status" value="1"/>
</dbReference>
<evidence type="ECO:0000256" key="12">
    <source>
        <dbReference type="RuleBase" id="RU000688"/>
    </source>
</evidence>
<evidence type="ECO:0000256" key="9">
    <source>
        <dbReference type="ARBA" id="ARBA00023170"/>
    </source>
</evidence>
<evidence type="ECO:0000259" key="14">
    <source>
        <dbReference type="PROSITE" id="PS50262"/>
    </source>
</evidence>
<sequence length="498" mass="56530">MDVTVTPPPPTTTTTTTTTNSTVCVQIGQSAISDFLMSVYILAFIFGLIFNVLTLGPIFQQVRRQNVLGIFLLNLSLSDMFFIFTMPLWINYYMQDHHWKLGAISCSIAGFVYYSNMYTSIYLLCCISVDRCLMVTNPLRAKTHRTSCYAWAQCATVYVVVMALHIMVLVNDNLSDPHDDVNNNDRCYETYPMEKPVALFNLLRVGIGFLLPLLVLAVSYWRVLATVGQSPGLSAHVKRKVRLLSFGVIGIFSICFAPYHILLLTRSLVFYNSDPQGSYCQFEQRMHFLFSCTLALSSLNCVVDPVLYVLVSNGVQEEVKLCWRRRKIGKKHRDFVHQMPTEECKLNLPSRPNAHIKIFHKVHGTSPDSVCREKEVQPGLEIKARYPESLHHNPMQRSFSELVTDEKVGGIVEFLVGQDASQQEGVSNTSHDHYETVERQEERFETQKKLHAFKHVQGVTVVESFAAFLYFLFCVIAGVTRCIEIPFHEDIHVSGGQP</sequence>
<keyword evidence="7 13" id="KW-0472">Membrane</keyword>
<keyword evidence="11 12" id="KW-0807">Transducer</keyword>
<dbReference type="SUPFAM" id="SSF81321">
    <property type="entry name" value="Family A G protein-coupled receptor-like"/>
    <property type="match status" value="1"/>
</dbReference>
<reference evidence="15 16" key="1">
    <citation type="submission" date="2019-08" db="EMBL/GenBank/DDBJ databases">
        <title>A chromosome-level genome assembly, high-density linkage maps, and genome scans reveal the genomic architecture of hybrid incompatibilities underlying speciation via character displacement in darters (Percidae: Etheostominae).</title>
        <authorList>
            <person name="Moran R.L."/>
            <person name="Catchen J.M."/>
            <person name="Fuller R.C."/>
        </authorList>
    </citation>
    <scope>NUCLEOTIDE SEQUENCE [LARGE SCALE GENOMIC DNA]</scope>
    <source>
        <strain evidence="15">EspeVRDwgs_2016</strain>
        <tissue evidence="15">Muscle</tissue>
    </source>
</reference>
<evidence type="ECO:0000313" key="15">
    <source>
        <dbReference type="EMBL" id="KAA8594321.1"/>
    </source>
</evidence>
<keyword evidence="16" id="KW-1185">Reference proteome</keyword>
<gene>
    <name evidence="15" type="ORF">FQN60_005155</name>
</gene>
<accession>A0A5J5DLU1</accession>
<dbReference type="EMBL" id="VOFY01000003">
    <property type="protein sequence ID" value="KAA8594321.1"/>
    <property type="molecule type" value="Genomic_DNA"/>
</dbReference>
<evidence type="ECO:0000256" key="13">
    <source>
        <dbReference type="SAM" id="Phobius"/>
    </source>
</evidence>
<feature type="transmembrane region" description="Helical" evidence="13">
    <location>
        <begin position="288"/>
        <end position="311"/>
    </location>
</feature>
<evidence type="ECO:0000256" key="4">
    <source>
        <dbReference type="ARBA" id="ARBA00022692"/>
    </source>
</evidence>
<keyword evidence="5 13" id="KW-1133">Transmembrane helix</keyword>
<dbReference type="PROSITE" id="PS00237">
    <property type="entry name" value="G_PROTEIN_RECEP_F1_1"/>
    <property type="match status" value="1"/>
</dbReference>
<organism evidence="15 16">
    <name type="scientific">Etheostoma spectabile</name>
    <name type="common">orangethroat darter</name>
    <dbReference type="NCBI Taxonomy" id="54343"/>
    <lineage>
        <taxon>Eukaryota</taxon>
        <taxon>Metazoa</taxon>
        <taxon>Chordata</taxon>
        <taxon>Craniata</taxon>
        <taxon>Vertebrata</taxon>
        <taxon>Euteleostomi</taxon>
        <taxon>Actinopterygii</taxon>
        <taxon>Neopterygii</taxon>
        <taxon>Teleostei</taxon>
        <taxon>Neoteleostei</taxon>
        <taxon>Acanthomorphata</taxon>
        <taxon>Eupercaria</taxon>
        <taxon>Perciformes</taxon>
        <taxon>Percoidei</taxon>
        <taxon>Percidae</taxon>
        <taxon>Etheostomatinae</taxon>
        <taxon>Etheostoma</taxon>
    </lineage>
</organism>
<dbReference type="PRINTS" id="PR00237">
    <property type="entry name" value="GPCRRHODOPSN"/>
</dbReference>
<comment type="caution">
    <text evidence="15">The sequence shown here is derived from an EMBL/GenBank/DDBJ whole genome shotgun (WGS) entry which is preliminary data.</text>
</comment>
<feature type="transmembrane region" description="Helical" evidence="13">
    <location>
        <begin position="458"/>
        <end position="479"/>
    </location>
</feature>
<dbReference type="GO" id="GO:0004930">
    <property type="term" value="F:G protein-coupled receptor activity"/>
    <property type="evidence" value="ECO:0007669"/>
    <property type="project" value="UniProtKB-KW"/>
</dbReference>
<keyword evidence="9 12" id="KW-0675">Receptor</keyword>
<keyword evidence="6 12" id="KW-0297">G-protein coupled receptor</keyword>
<evidence type="ECO:0000256" key="1">
    <source>
        <dbReference type="ARBA" id="ARBA00004651"/>
    </source>
</evidence>
<evidence type="ECO:0000256" key="5">
    <source>
        <dbReference type="ARBA" id="ARBA00022989"/>
    </source>
</evidence>
<dbReference type="PRINTS" id="PR01157">
    <property type="entry name" value="P2YPURNOCPTR"/>
</dbReference>
<evidence type="ECO:0000256" key="8">
    <source>
        <dbReference type="ARBA" id="ARBA00023157"/>
    </source>
</evidence>
<feature type="transmembrane region" description="Helical" evidence="13">
    <location>
        <begin position="35"/>
        <end position="55"/>
    </location>
</feature>
<evidence type="ECO:0000313" key="16">
    <source>
        <dbReference type="Proteomes" id="UP000327493"/>
    </source>
</evidence>
<feature type="domain" description="G-protein coupled receptors family 1 profile" evidence="14">
    <location>
        <begin position="50"/>
        <end position="308"/>
    </location>
</feature>
<comment type="similarity">
    <text evidence="2 12">Belongs to the G-protein coupled receptor 1 family.</text>
</comment>
<dbReference type="Proteomes" id="UP000327493">
    <property type="component" value="Chromosome 3"/>
</dbReference>
<evidence type="ECO:0000256" key="7">
    <source>
        <dbReference type="ARBA" id="ARBA00023136"/>
    </source>
</evidence>
<protein>
    <recommendedName>
        <fullName evidence="14">G-protein coupled receptors family 1 profile domain-containing protein</fullName>
    </recommendedName>
</protein>
<feature type="transmembrane region" description="Helical" evidence="13">
    <location>
        <begin position="202"/>
        <end position="223"/>
    </location>
</feature>
<dbReference type="InterPro" id="IPR000276">
    <property type="entry name" value="GPCR_Rhodpsn"/>
</dbReference>
<dbReference type="AlphaFoldDB" id="A0A5J5DLU1"/>
<name>A0A5J5DLU1_9PERO</name>
<keyword evidence="8" id="KW-1015">Disulfide bond</keyword>
<dbReference type="GO" id="GO:0000082">
    <property type="term" value="P:G1/S transition of mitotic cell cycle"/>
    <property type="evidence" value="ECO:0007669"/>
    <property type="project" value="TreeGrafter"/>
</dbReference>
<dbReference type="PROSITE" id="PS50262">
    <property type="entry name" value="G_PROTEIN_RECEP_F1_2"/>
    <property type="match status" value="1"/>
</dbReference>
<feature type="transmembrane region" description="Helical" evidence="13">
    <location>
        <begin position="102"/>
        <end position="127"/>
    </location>
</feature>
<keyword evidence="4 12" id="KW-0812">Transmembrane</keyword>
<evidence type="ECO:0000256" key="3">
    <source>
        <dbReference type="ARBA" id="ARBA00022475"/>
    </source>
</evidence>
<keyword evidence="3" id="KW-1003">Cell membrane</keyword>
<dbReference type="FunFam" id="1.20.1070.10:FF:000065">
    <property type="entry name" value="G-protein coupled receptor 4"/>
    <property type="match status" value="1"/>
</dbReference>